<feature type="domain" description="Helicase C-terminal" evidence="6">
    <location>
        <begin position="279"/>
        <end position="446"/>
    </location>
</feature>
<evidence type="ECO:0000313" key="7">
    <source>
        <dbReference type="EMBL" id="MDT6970076.1"/>
    </source>
</evidence>
<evidence type="ECO:0000313" key="8">
    <source>
        <dbReference type="Proteomes" id="UP001257895"/>
    </source>
</evidence>
<dbReference type="Proteomes" id="UP001257895">
    <property type="component" value="Unassembled WGS sequence"/>
</dbReference>
<feature type="domain" description="Helicase ATP-binding" evidence="5">
    <location>
        <begin position="87"/>
        <end position="251"/>
    </location>
</feature>
<dbReference type="GO" id="GO:0003724">
    <property type="term" value="F:RNA helicase activity"/>
    <property type="evidence" value="ECO:0007669"/>
    <property type="project" value="UniProtKB-EC"/>
</dbReference>
<dbReference type="Pfam" id="PF00271">
    <property type="entry name" value="Helicase_C"/>
    <property type="match status" value="1"/>
</dbReference>
<evidence type="ECO:0000256" key="1">
    <source>
        <dbReference type="ARBA" id="ARBA00022741"/>
    </source>
</evidence>
<dbReference type="SMART" id="SM00490">
    <property type="entry name" value="HELICc"/>
    <property type="match status" value="1"/>
</dbReference>
<dbReference type="PANTHER" id="PTHR18934">
    <property type="entry name" value="ATP-DEPENDENT RNA HELICASE"/>
    <property type="match status" value="1"/>
</dbReference>
<gene>
    <name evidence="7" type="primary">hrpA</name>
    <name evidence="7" type="ORF">QNO05_09505</name>
</gene>
<accession>A0ABU3J4T9</accession>
<dbReference type="Gene3D" id="3.40.50.300">
    <property type="entry name" value="P-loop containing nucleotide triphosphate hydrolases"/>
    <property type="match status" value="2"/>
</dbReference>
<dbReference type="InterPro" id="IPR024590">
    <property type="entry name" value="HrpA_C"/>
</dbReference>
<dbReference type="InterPro" id="IPR007502">
    <property type="entry name" value="Helicase-assoc_dom"/>
</dbReference>
<dbReference type="SMART" id="SM00487">
    <property type="entry name" value="DEXDc"/>
    <property type="match status" value="1"/>
</dbReference>
<dbReference type="InterPro" id="IPR014001">
    <property type="entry name" value="Helicase_ATP-bd"/>
</dbReference>
<dbReference type="NCBIfam" id="NF008348">
    <property type="entry name" value="PRK11131.1"/>
    <property type="match status" value="1"/>
</dbReference>
<dbReference type="Gene3D" id="1.20.120.1080">
    <property type="match status" value="1"/>
</dbReference>
<dbReference type="EMBL" id="JASKMB010000006">
    <property type="protein sequence ID" value="MDT6970076.1"/>
    <property type="molecule type" value="Genomic_DNA"/>
</dbReference>
<dbReference type="Pfam" id="PF00270">
    <property type="entry name" value="DEAD"/>
    <property type="match status" value="1"/>
</dbReference>
<dbReference type="InterPro" id="IPR027417">
    <property type="entry name" value="P-loop_NTPase"/>
</dbReference>
<dbReference type="InterPro" id="IPR001650">
    <property type="entry name" value="Helicase_C-like"/>
</dbReference>
<dbReference type="SUPFAM" id="SSF52540">
    <property type="entry name" value="P-loop containing nucleoside triphosphate hydrolases"/>
    <property type="match status" value="1"/>
</dbReference>
<evidence type="ECO:0000256" key="4">
    <source>
        <dbReference type="ARBA" id="ARBA00022840"/>
    </source>
</evidence>
<dbReference type="Pfam" id="PF21010">
    <property type="entry name" value="HA2_C"/>
    <property type="match status" value="1"/>
</dbReference>
<dbReference type="Pfam" id="PF11898">
    <property type="entry name" value="DUF3418"/>
    <property type="match status" value="1"/>
</dbReference>
<evidence type="ECO:0000256" key="3">
    <source>
        <dbReference type="ARBA" id="ARBA00022806"/>
    </source>
</evidence>
<dbReference type="NCBIfam" id="TIGR01967">
    <property type="entry name" value="DEAH_box_HrpA"/>
    <property type="match status" value="1"/>
</dbReference>
<name>A0ABU3J4T9_9ACTN</name>
<reference evidence="7 8" key="1">
    <citation type="submission" date="2023-05" db="EMBL/GenBank/DDBJ databases">
        <title>Streptomyces fuscus sp. nov., a brown-black pigment producing actinomyces isolated from dry sand of Sea duck farm.</title>
        <authorList>
            <person name="Xie J."/>
            <person name="Shen N."/>
        </authorList>
    </citation>
    <scope>NUCLEOTIDE SEQUENCE [LARGE SCALE GENOMIC DNA]</scope>
    <source>
        <strain evidence="7 8">CGMCC 4.1883</strain>
    </source>
</reference>
<dbReference type="GO" id="GO:0016787">
    <property type="term" value="F:hydrolase activity"/>
    <property type="evidence" value="ECO:0007669"/>
    <property type="project" value="UniProtKB-KW"/>
</dbReference>
<dbReference type="PROSITE" id="PS51194">
    <property type="entry name" value="HELICASE_CTER"/>
    <property type="match status" value="1"/>
</dbReference>
<proteinExistence type="predicted"/>
<dbReference type="InterPro" id="IPR011709">
    <property type="entry name" value="DEAD-box_helicase_OB_fold"/>
</dbReference>
<dbReference type="SMART" id="SM00847">
    <property type="entry name" value="HA2"/>
    <property type="match status" value="1"/>
</dbReference>
<dbReference type="InterPro" id="IPR010222">
    <property type="entry name" value="RNA_helicase_HrpA"/>
</dbReference>
<keyword evidence="2 7" id="KW-0378">Hydrolase</keyword>
<keyword evidence="4" id="KW-0067">ATP-binding</keyword>
<dbReference type="RefSeq" id="WP_161233123.1">
    <property type="nucleotide sequence ID" value="NZ_BAAAGV010000036.1"/>
</dbReference>
<dbReference type="Pfam" id="PF04408">
    <property type="entry name" value="WHD_HA2"/>
    <property type="match status" value="1"/>
</dbReference>
<dbReference type="PANTHER" id="PTHR18934:SF99">
    <property type="entry name" value="ATP-DEPENDENT RNA HELICASE DHX37-RELATED"/>
    <property type="match status" value="1"/>
</dbReference>
<protein>
    <submittedName>
        <fullName evidence="7">ATP-dependent RNA helicase HrpA</fullName>
        <ecNumber evidence="7">3.6.4.13</ecNumber>
    </submittedName>
</protein>
<dbReference type="Pfam" id="PF07717">
    <property type="entry name" value="OB_NTP_bind"/>
    <property type="match status" value="1"/>
</dbReference>
<organism evidence="7 8">
    <name type="scientific">Streptomyces thermocarboxydus</name>
    <dbReference type="NCBI Taxonomy" id="59299"/>
    <lineage>
        <taxon>Bacteria</taxon>
        <taxon>Bacillati</taxon>
        <taxon>Actinomycetota</taxon>
        <taxon>Actinomycetes</taxon>
        <taxon>Kitasatosporales</taxon>
        <taxon>Streptomycetaceae</taxon>
        <taxon>Streptomyces</taxon>
    </lineage>
</organism>
<evidence type="ECO:0000259" key="6">
    <source>
        <dbReference type="PROSITE" id="PS51194"/>
    </source>
</evidence>
<dbReference type="CDD" id="cd17989">
    <property type="entry name" value="DEXHc_HrpA"/>
    <property type="match status" value="1"/>
</dbReference>
<keyword evidence="1" id="KW-0547">Nucleotide-binding</keyword>
<dbReference type="InterPro" id="IPR003593">
    <property type="entry name" value="AAA+_ATPase"/>
</dbReference>
<keyword evidence="8" id="KW-1185">Reference proteome</keyword>
<dbReference type="PROSITE" id="PS51192">
    <property type="entry name" value="HELICASE_ATP_BIND_1"/>
    <property type="match status" value="1"/>
</dbReference>
<evidence type="ECO:0000256" key="2">
    <source>
        <dbReference type="ARBA" id="ARBA00022801"/>
    </source>
</evidence>
<dbReference type="SMART" id="SM00382">
    <property type="entry name" value="AAA"/>
    <property type="match status" value="1"/>
</dbReference>
<dbReference type="InterPro" id="IPR011545">
    <property type="entry name" value="DEAD/DEAH_box_helicase_dom"/>
</dbReference>
<dbReference type="CDD" id="cd18791">
    <property type="entry name" value="SF2_C_RHA"/>
    <property type="match status" value="1"/>
</dbReference>
<dbReference type="InterPro" id="IPR048333">
    <property type="entry name" value="HA2_WH"/>
</dbReference>
<evidence type="ECO:0000259" key="5">
    <source>
        <dbReference type="PROSITE" id="PS51192"/>
    </source>
</evidence>
<sequence>MSTHSAPALGSLASRLSELSLRDAHRLGRRLEGARKIRKPEARAAVLGEIEAEVAAAEERMAARRARVPEVRYPEQLPVSQKKDAIAEAIRDHQVVIVAGETGSGKTTQIPKICMELGRGVRGMIGHTQPRRIAARTVAERVAEELDTPLGEAVGWKVRFTDQVDPEATFIKLMTDGILLAEIQTDRELRAYDTIIIDEAHERSLNIDFLLGYLAQLLPKRPDLKVVITSATIDPERFSRHFGDAPIIEVSGRTYPVEVRYRPLLEEDSEDADRDQITAITDAVEELMAEGPGDILVFLSGEREIRDTADALNKKRYRSTEVLPLYARLSHAEQHRVFQQHSGRRIVLATNVAETSLTVPGIKYVIDPGFARISRYSHRTKVQRLPIEPVSQASANQRKGRCGRTSDGICIRLYSEDDFLSRPEFTDAEILRTNLASVILQMTAAGLGEIEKFPFIDPPDHRNIRDGVQLLQELGALDPTQKDPRKRLTPTGRKLAQLPVDPRLARMVLEAERNGCVREVMVIAAALSIQDPRERPADKQTQADQQHARFRDETSDFLAFLNLWRYIREQQKERGSSSFRRMCKQEYLNFLRIREWQDIYAQLRTVAKQMGIHLNDQDAPADRIHVSLLAGLLSHIGMKDVKESKDSGQGGGRREGGRNEYLGARNAKFAVFPGSALFKKPPRFVMSAELVETSRLWARVNAKIEPEWVEPLAEHLVKRTYSEPHWEKDQAAVMAYEKVTLYGVPIVAQRKVNYGRIDPGLSRELFIRNALVEGDWRTHHKFFADNRKLLTEVEELEHRARRRDILVDDETLFDFYDQRIPDHVVSGAHFDSWWKRKRREQPDFLDFEREMLIRESADAVTKADYPDIWRQGPLTFRVTYQFEPGADADGVTVHIPLQVLNQVTDEGFDWQIPGLREEVVTELIRSLPKPIRRNYVPAPNYAKAFLERAVPLQEPLTVTMARELKRMVGVPFEAEDFDWSRVPDHLKVTFRIVDERRRTLAEDKDLEALKLKLRPKARKALSQAAAATAQRQGGESLERKGLTDWTIGSLTRVFETRRAGQPVKAYPALVDDGDSVSVRLFDSEAEQAEAMWKGTRRLILLNIPVNPGKFASEKLTNPQKLALSANPHGSVQALFDDCAMAAADKLIADFGGPVWDEESYRKLFDKVRAEIVDTTVRAVGQVQQVLAAWQACERRLKGVRSPALLPNLQDVRTQLDGLVKPGFVTEAGLRRMPDLMRYLVAADRRLQQMPTNAQRDTTRMAKVHEMQDEYAWLLEQMPQGRPVPQQVRDIRWMIEELRVSYFAHALGTAYPVSDKRIVKAIDAAVP</sequence>
<dbReference type="EC" id="3.6.4.13" evidence="7"/>
<keyword evidence="3 7" id="KW-0347">Helicase</keyword>
<comment type="caution">
    <text evidence="7">The sequence shown here is derived from an EMBL/GenBank/DDBJ whole genome shotgun (WGS) entry which is preliminary data.</text>
</comment>